<dbReference type="Proteomes" id="UP001234297">
    <property type="component" value="Chromosome 10"/>
</dbReference>
<organism evidence="1 2">
    <name type="scientific">Persea americana</name>
    <name type="common">Avocado</name>
    <dbReference type="NCBI Taxonomy" id="3435"/>
    <lineage>
        <taxon>Eukaryota</taxon>
        <taxon>Viridiplantae</taxon>
        <taxon>Streptophyta</taxon>
        <taxon>Embryophyta</taxon>
        <taxon>Tracheophyta</taxon>
        <taxon>Spermatophyta</taxon>
        <taxon>Magnoliopsida</taxon>
        <taxon>Magnoliidae</taxon>
        <taxon>Laurales</taxon>
        <taxon>Lauraceae</taxon>
        <taxon>Persea</taxon>
    </lineage>
</organism>
<sequence length="698" mass="73627">MSDLASLLSSDESPPSLPTSQNEDSPPPAASESSPPPTSSASPSSESTKPNSPSPKSSADAPQPADDSSSSSPPPSNSDTPPPSDLNSPPPPSNLKSPPPPSDLKSPPPPSDLKSPPPAHSNSPPPSHSGSSPPSPPSDANSSPPSSSPSDANSSLPSPPSDSSPPPPKSDSPPEGPDQPAPPPDESSTSGNSPPPVSPHVQTPPSPPADSPSVQTVAPPNSKTPSSKPSSSPETPPNEHTPPTQSKRGSPSQPAPPTSQISNRTPRLSPPSTKSDSGSSKHSSSNILSDSSKDSGQGVVVGVTLAGVAIIALVAIVFMILRRKKRRAGTYMDNHRPPNSFSGKSDGYYHGQPTGGNSAHLDPYSGMKVPVSYSGGSSYGSNRGNGFNSGTDQNAMGNSKSWFTYEELMNITDGFSQQNILGHPRIIHRDIKSANILLDNSFEAQVADFGLAKLTNDAHTHVSTRVMGTFGYLAPEYASSGKLTDRSDVFSFGVVLLELVTGRKPVDTSQPLGEESLVEWARPLLIQALETGEFEELVDPRLENNFKTSEMFRMIEVAAACVRHSSSKRPRMVQVVRALDSEGAIQDLTNGVKLGESTVFEAGQCSVDVRRLQRMAFGSDDYSSDYNPSGEYDQRSTTYSAELRSREAPQRQPNPWKGSEPTLSEYPSSSESETRAMYPRGSGRSSDGLHSNYGYNRR</sequence>
<evidence type="ECO:0000313" key="1">
    <source>
        <dbReference type="EMBL" id="KAJ8622993.1"/>
    </source>
</evidence>
<reference evidence="1 2" key="1">
    <citation type="journal article" date="2022" name="Hortic Res">
        <title>A haplotype resolved chromosomal level avocado genome allows analysis of novel avocado genes.</title>
        <authorList>
            <person name="Nath O."/>
            <person name="Fletcher S.J."/>
            <person name="Hayward A."/>
            <person name="Shaw L.M."/>
            <person name="Masouleh A.K."/>
            <person name="Furtado A."/>
            <person name="Henry R.J."/>
            <person name="Mitter N."/>
        </authorList>
    </citation>
    <scope>NUCLEOTIDE SEQUENCE [LARGE SCALE GENOMIC DNA]</scope>
    <source>
        <strain evidence="2">cv. Hass</strain>
    </source>
</reference>
<comment type="caution">
    <text evidence="1">The sequence shown here is derived from an EMBL/GenBank/DDBJ whole genome shotgun (WGS) entry which is preliminary data.</text>
</comment>
<evidence type="ECO:0000313" key="2">
    <source>
        <dbReference type="Proteomes" id="UP001234297"/>
    </source>
</evidence>
<name>A0ACC2KPV6_PERAE</name>
<dbReference type="EMBL" id="CM056818">
    <property type="protein sequence ID" value="KAJ8622993.1"/>
    <property type="molecule type" value="Genomic_DNA"/>
</dbReference>
<accession>A0ACC2KPV6</accession>
<keyword evidence="2" id="KW-1185">Reference proteome</keyword>
<proteinExistence type="predicted"/>
<gene>
    <name evidence="1" type="ORF">MRB53_031522</name>
</gene>
<protein>
    <submittedName>
        <fullName evidence="1">Uncharacterized protein</fullName>
    </submittedName>
</protein>